<reference evidence="2" key="2">
    <citation type="submission" date="2013-04" db="UniProtKB">
        <authorList>
            <consortium name="EnsemblPlants"/>
        </authorList>
    </citation>
    <scope>IDENTIFICATION</scope>
</reference>
<dbReference type="AlphaFoldDB" id="J3MXC2"/>
<organism evidence="2">
    <name type="scientific">Oryza brachyantha</name>
    <name type="common">malo sina</name>
    <dbReference type="NCBI Taxonomy" id="4533"/>
    <lineage>
        <taxon>Eukaryota</taxon>
        <taxon>Viridiplantae</taxon>
        <taxon>Streptophyta</taxon>
        <taxon>Embryophyta</taxon>
        <taxon>Tracheophyta</taxon>
        <taxon>Spermatophyta</taxon>
        <taxon>Magnoliopsida</taxon>
        <taxon>Liliopsida</taxon>
        <taxon>Poales</taxon>
        <taxon>Poaceae</taxon>
        <taxon>BOP clade</taxon>
        <taxon>Oryzoideae</taxon>
        <taxon>Oryzeae</taxon>
        <taxon>Oryzinae</taxon>
        <taxon>Oryza</taxon>
    </lineage>
</organism>
<evidence type="ECO:0000256" key="1">
    <source>
        <dbReference type="SAM" id="SignalP"/>
    </source>
</evidence>
<dbReference type="KEGG" id="obr:102700268"/>
<feature type="chain" id="PRO_5003774495" evidence="1">
    <location>
        <begin position="27"/>
        <end position="113"/>
    </location>
</feature>
<keyword evidence="1" id="KW-0732">Signal</keyword>
<proteinExistence type="predicted"/>
<name>J3MXC2_ORYBR</name>
<protein>
    <submittedName>
        <fullName evidence="2">Uncharacterized protein</fullName>
    </submittedName>
</protein>
<dbReference type="Proteomes" id="UP000006038">
    <property type="component" value="Chromosome 9"/>
</dbReference>
<dbReference type="RefSeq" id="XP_006661214.1">
    <property type="nucleotide sequence ID" value="XM_006661151.1"/>
</dbReference>
<keyword evidence="3" id="KW-1185">Reference proteome</keyword>
<dbReference type="HOGENOM" id="CLU_2053317_0_0_1"/>
<evidence type="ECO:0000313" key="2">
    <source>
        <dbReference type="EnsemblPlants" id="OB09G16510.1"/>
    </source>
</evidence>
<dbReference type="EnsemblPlants" id="OB09G16510.1">
    <property type="protein sequence ID" value="OB09G16510.1"/>
    <property type="gene ID" value="OB09G16510"/>
</dbReference>
<dbReference type="Gramene" id="OB09G16510.1">
    <property type="protein sequence ID" value="OB09G16510.1"/>
    <property type="gene ID" value="OB09G16510"/>
</dbReference>
<evidence type="ECO:0000313" key="3">
    <source>
        <dbReference type="Proteomes" id="UP000006038"/>
    </source>
</evidence>
<reference evidence="2" key="1">
    <citation type="journal article" date="2013" name="Nat. Commun.">
        <title>Whole-genome sequencing of Oryza brachyantha reveals mechanisms underlying Oryza genome evolution.</title>
        <authorList>
            <person name="Chen J."/>
            <person name="Huang Q."/>
            <person name="Gao D."/>
            <person name="Wang J."/>
            <person name="Lang Y."/>
            <person name="Liu T."/>
            <person name="Li B."/>
            <person name="Bai Z."/>
            <person name="Luis Goicoechea J."/>
            <person name="Liang C."/>
            <person name="Chen C."/>
            <person name="Zhang W."/>
            <person name="Sun S."/>
            <person name="Liao Y."/>
            <person name="Zhang X."/>
            <person name="Yang L."/>
            <person name="Song C."/>
            <person name="Wang M."/>
            <person name="Shi J."/>
            <person name="Liu G."/>
            <person name="Liu J."/>
            <person name="Zhou H."/>
            <person name="Zhou W."/>
            <person name="Yu Q."/>
            <person name="An N."/>
            <person name="Chen Y."/>
            <person name="Cai Q."/>
            <person name="Wang B."/>
            <person name="Liu B."/>
            <person name="Min J."/>
            <person name="Huang Y."/>
            <person name="Wu H."/>
            <person name="Li Z."/>
            <person name="Zhang Y."/>
            <person name="Yin Y."/>
            <person name="Song W."/>
            <person name="Jiang J."/>
            <person name="Jackson S.A."/>
            <person name="Wing R.A."/>
            <person name="Wang J."/>
            <person name="Chen M."/>
        </authorList>
    </citation>
    <scope>NUCLEOTIDE SEQUENCE [LARGE SCALE GENOMIC DNA]</scope>
    <source>
        <strain evidence="2">cv. IRGC 101232</strain>
    </source>
</reference>
<sequence length="113" mass="11529">MASSAVVKFAAVVCLLALVMASAAEARPADHDAAMLRLEMEVEEQALAAAEDLLAAGLLDDGGADAVGACSCGSKCKACMVKCGVKCVKGGIPRFPSCFVKCVFTTDKCLTLP</sequence>
<accession>J3MXC2</accession>
<gene>
    <name evidence="2" type="primary">LOC102700268</name>
</gene>
<feature type="signal peptide" evidence="1">
    <location>
        <begin position="1"/>
        <end position="26"/>
    </location>
</feature>
<dbReference type="GeneID" id="102700268"/>
<dbReference type="OMA" id="CNTAKCK"/>